<accession>A0A0E9V8H3</accession>
<organism evidence="1">
    <name type="scientific">Anguilla anguilla</name>
    <name type="common">European freshwater eel</name>
    <name type="synonym">Muraena anguilla</name>
    <dbReference type="NCBI Taxonomy" id="7936"/>
    <lineage>
        <taxon>Eukaryota</taxon>
        <taxon>Metazoa</taxon>
        <taxon>Chordata</taxon>
        <taxon>Craniata</taxon>
        <taxon>Vertebrata</taxon>
        <taxon>Euteleostomi</taxon>
        <taxon>Actinopterygii</taxon>
        <taxon>Neopterygii</taxon>
        <taxon>Teleostei</taxon>
        <taxon>Anguilliformes</taxon>
        <taxon>Anguillidae</taxon>
        <taxon>Anguilla</taxon>
    </lineage>
</organism>
<reference evidence="1" key="2">
    <citation type="journal article" date="2015" name="Fish Shellfish Immunol.">
        <title>Early steps in the European eel (Anguilla anguilla)-Vibrio vulnificus interaction in the gills: Role of the RtxA13 toxin.</title>
        <authorList>
            <person name="Callol A."/>
            <person name="Pajuelo D."/>
            <person name="Ebbesson L."/>
            <person name="Teles M."/>
            <person name="MacKenzie S."/>
            <person name="Amaro C."/>
        </authorList>
    </citation>
    <scope>NUCLEOTIDE SEQUENCE</scope>
</reference>
<evidence type="ECO:0000313" key="1">
    <source>
        <dbReference type="EMBL" id="JAH74301.1"/>
    </source>
</evidence>
<protein>
    <submittedName>
        <fullName evidence="1">Uncharacterized protein</fullName>
    </submittedName>
</protein>
<reference evidence="1" key="1">
    <citation type="submission" date="2014-11" db="EMBL/GenBank/DDBJ databases">
        <authorList>
            <person name="Amaro Gonzalez C."/>
        </authorList>
    </citation>
    <scope>NUCLEOTIDE SEQUENCE</scope>
</reference>
<dbReference type="EMBL" id="GBXM01034276">
    <property type="protein sequence ID" value="JAH74301.1"/>
    <property type="molecule type" value="Transcribed_RNA"/>
</dbReference>
<name>A0A0E9V8H3_ANGAN</name>
<dbReference type="AlphaFoldDB" id="A0A0E9V8H3"/>
<sequence length="22" mass="2352">MAPSYSGQMLSVTLDAEYDAAM</sequence>
<proteinExistence type="predicted"/>